<dbReference type="InterPro" id="IPR020630">
    <property type="entry name" value="THF_DH/CycHdrlase_cat_dom"/>
</dbReference>
<feature type="domain" description="Tetrahydrofolate dehydrogenase/cyclohydrolase NAD(P)-binding" evidence="13">
    <location>
        <begin position="142"/>
        <end position="288"/>
    </location>
</feature>
<keyword evidence="4 11" id="KW-0658">Purine biosynthesis</keyword>
<dbReference type="InterPro" id="IPR036291">
    <property type="entry name" value="NAD(P)-bd_dom_sf"/>
</dbReference>
<evidence type="ECO:0000256" key="4">
    <source>
        <dbReference type="ARBA" id="ARBA00022755"/>
    </source>
</evidence>
<keyword evidence="2 11" id="KW-0554">One-carbon metabolism</keyword>
<comment type="pathway">
    <text evidence="1 11">One-carbon metabolism; tetrahydrofolate interconversion.</text>
</comment>
<accession>A0ABX8AND2</accession>
<dbReference type="Pfam" id="PF00763">
    <property type="entry name" value="THF_DHG_CYH"/>
    <property type="match status" value="1"/>
</dbReference>
<evidence type="ECO:0000256" key="3">
    <source>
        <dbReference type="ARBA" id="ARBA00022605"/>
    </source>
</evidence>
<sequence>MTQAQIICGKTLAAVIDEEVKEAIASLHASFGKTPKLTVVVVGDDPASAIYVNNKVKRCRKVGIESEKLALDANIFQAELTQVIRDLSADPDTHGILLQLPLPNGMNAREILHEIAPEKDVDGFHPLNFGSFMAGSQDALAPCTPQGCLRLLKTVIDDFHGKDATVIGCSNIVGKPMAELLLQQGCSVTSVHHLSHDIEGKVRAADIIVAAAGSPHLVKADWVKPGAVVIDVGINRLRDLGDGKSGIVGDVDFEAVSKVASAITPVPGGVGPLTISYLLVNTVRAFAHQIGASKIEL</sequence>
<dbReference type="Gene3D" id="3.40.50.720">
    <property type="entry name" value="NAD(P)-binding Rossmann-like Domain"/>
    <property type="match status" value="1"/>
</dbReference>
<evidence type="ECO:0000256" key="2">
    <source>
        <dbReference type="ARBA" id="ARBA00022563"/>
    </source>
</evidence>
<evidence type="ECO:0000259" key="12">
    <source>
        <dbReference type="Pfam" id="PF00763"/>
    </source>
</evidence>
<dbReference type="PRINTS" id="PR00085">
    <property type="entry name" value="THFDHDRGNASE"/>
</dbReference>
<dbReference type="Proteomes" id="UP000680706">
    <property type="component" value="Chromosome"/>
</dbReference>
<dbReference type="EC" id="1.5.1.5" evidence="11"/>
<feature type="domain" description="Tetrahydrofolate dehydrogenase/cyclohydrolase catalytic" evidence="12">
    <location>
        <begin position="7"/>
        <end position="122"/>
    </location>
</feature>
<keyword evidence="5 11" id="KW-0378">Hydrolase</keyword>
<dbReference type="RefSeq" id="WP_075699690.1">
    <property type="nucleotide sequence ID" value="NZ_CP074126.1"/>
</dbReference>
<dbReference type="EC" id="3.5.4.9" evidence="11"/>
<evidence type="ECO:0000313" key="14">
    <source>
        <dbReference type="EMBL" id="QUS56528.1"/>
    </source>
</evidence>
<keyword evidence="8 11" id="KW-0368">Histidine biosynthesis</keyword>
<comment type="function">
    <text evidence="11">Catalyzes the oxidation of 5,10-methylenetetrahydrofolate to 5,10-methenyltetrahydrofolate and then the hydrolysis of 5,10-methenyltetrahydrofolate to 10-formyltetrahydrofolate.</text>
</comment>
<evidence type="ECO:0000256" key="9">
    <source>
        <dbReference type="ARBA" id="ARBA00023167"/>
    </source>
</evidence>
<keyword evidence="7 11" id="KW-0560">Oxidoreductase</keyword>
<evidence type="ECO:0000256" key="5">
    <source>
        <dbReference type="ARBA" id="ARBA00022801"/>
    </source>
</evidence>
<name>A0ABX8AND2_9HYPH</name>
<dbReference type="HAMAP" id="MF_01576">
    <property type="entry name" value="THF_DHG_CYH"/>
    <property type="match status" value="1"/>
</dbReference>
<dbReference type="Pfam" id="PF02882">
    <property type="entry name" value="THF_DHG_CYH_C"/>
    <property type="match status" value="1"/>
</dbReference>
<keyword evidence="6 11" id="KW-0521">NADP</keyword>
<comment type="caution">
    <text evidence="11">Lacks conserved residue(s) required for the propagation of feature annotation.</text>
</comment>
<dbReference type="SUPFAM" id="SSF53223">
    <property type="entry name" value="Aminoacid dehydrogenase-like, N-terminal domain"/>
    <property type="match status" value="1"/>
</dbReference>
<protein>
    <recommendedName>
        <fullName evidence="11">Bifunctional protein FolD</fullName>
    </recommendedName>
    <domain>
        <recommendedName>
            <fullName evidence="11">Methylenetetrahydrofolate dehydrogenase</fullName>
            <ecNumber evidence="11">1.5.1.5</ecNumber>
        </recommendedName>
    </domain>
    <domain>
        <recommendedName>
            <fullName evidence="11">Methenyltetrahydrofolate cyclohydrolase</fullName>
            <ecNumber evidence="11">3.5.4.9</ecNumber>
        </recommendedName>
    </domain>
</protein>
<evidence type="ECO:0000256" key="10">
    <source>
        <dbReference type="ARBA" id="ARBA00023268"/>
    </source>
</evidence>
<gene>
    <name evidence="11" type="primary">folD</name>
    <name evidence="14" type="ORF">KGB56_03560</name>
</gene>
<organism evidence="14 15">
    <name type="scientific">Pseudovibrio brasiliensis</name>
    <dbReference type="NCBI Taxonomy" id="1898042"/>
    <lineage>
        <taxon>Bacteria</taxon>
        <taxon>Pseudomonadati</taxon>
        <taxon>Pseudomonadota</taxon>
        <taxon>Alphaproteobacteria</taxon>
        <taxon>Hyphomicrobiales</taxon>
        <taxon>Stappiaceae</taxon>
        <taxon>Pseudovibrio</taxon>
    </lineage>
</organism>
<dbReference type="InterPro" id="IPR046346">
    <property type="entry name" value="Aminoacid_DH-like_N_sf"/>
</dbReference>
<reference evidence="14 15" key="1">
    <citation type="journal article" date="2021" name="Angew. Chem. Int. Ed. Engl.">
        <title>A novel family of nonribosomal peptides modulate collective behavior in Pseudovibrio bacteria isolated from marine sponges.</title>
        <authorList>
            <person name="Ioca L.P."/>
            <person name="Dai Y."/>
            <person name="Kunakom S."/>
            <person name="Diaz-Espinosa J."/>
            <person name="Krunic A."/>
            <person name="Crnkovic C.M."/>
            <person name="Orjala J."/>
            <person name="Sanchez L.M."/>
            <person name="Ferreira A.G."/>
            <person name="Berlinck R.G.S."/>
            <person name="Eustaquio A.S."/>
        </authorList>
    </citation>
    <scope>NUCLEOTIDE SEQUENCE [LARGE SCALE GENOMIC DNA]</scope>
    <source>
        <strain evidence="14 15">Ab134</strain>
    </source>
</reference>
<feature type="binding site" evidence="11">
    <location>
        <position position="234"/>
    </location>
    <ligand>
        <name>NADP(+)</name>
        <dbReference type="ChEBI" id="CHEBI:58349"/>
    </ligand>
</feature>
<dbReference type="PANTHER" id="PTHR48099">
    <property type="entry name" value="C-1-TETRAHYDROFOLATE SYNTHASE, CYTOPLASMIC-RELATED"/>
    <property type="match status" value="1"/>
</dbReference>
<evidence type="ECO:0000259" key="13">
    <source>
        <dbReference type="Pfam" id="PF02882"/>
    </source>
</evidence>
<keyword evidence="15" id="KW-1185">Reference proteome</keyword>
<keyword evidence="10 11" id="KW-0511">Multifunctional enzyme</keyword>
<evidence type="ECO:0000256" key="1">
    <source>
        <dbReference type="ARBA" id="ARBA00004777"/>
    </source>
</evidence>
<proteinExistence type="inferred from homology"/>
<dbReference type="InterPro" id="IPR020631">
    <property type="entry name" value="THF_DH/CycHdrlase_NAD-bd_dom"/>
</dbReference>
<comment type="similarity">
    <text evidence="11">Belongs to the tetrahydrofolate dehydrogenase/cyclohydrolase family.</text>
</comment>
<evidence type="ECO:0000256" key="11">
    <source>
        <dbReference type="HAMAP-Rule" id="MF_01576"/>
    </source>
</evidence>
<evidence type="ECO:0000256" key="6">
    <source>
        <dbReference type="ARBA" id="ARBA00022857"/>
    </source>
</evidence>
<evidence type="ECO:0000313" key="15">
    <source>
        <dbReference type="Proteomes" id="UP000680706"/>
    </source>
</evidence>
<keyword evidence="9 11" id="KW-0486">Methionine biosynthesis</keyword>
<dbReference type="CDD" id="cd01080">
    <property type="entry name" value="NAD_bind_m-THF_DH_Cyclohyd"/>
    <property type="match status" value="1"/>
</dbReference>
<keyword evidence="3 11" id="KW-0028">Amino-acid biosynthesis</keyword>
<dbReference type="PANTHER" id="PTHR48099:SF5">
    <property type="entry name" value="C-1-TETRAHYDROFOLATE SYNTHASE, CYTOPLASMIC"/>
    <property type="match status" value="1"/>
</dbReference>
<evidence type="ECO:0000256" key="8">
    <source>
        <dbReference type="ARBA" id="ARBA00023102"/>
    </source>
</evidence>
<feature type="binding site" evidence="11">
    <location>
        <begin position="168"/>
        <end position="170"/>
    </location>
    <ligand>
        <name>NADP(+)</name>
        <dbReference type="ChEBI" id="CHEBI:58349"/>
    </ligand>
</feature>
<evidence type="ECO:0000256" key="7">
    <source>
        <dbReference type="ARBA" id="ARBA00023002"/>
    </source>
</evidence>
<comment type="subunit">
    <text evidence="11">Homodimer.</text>
</comment>
<dbReference type="EMBL" id="CP074126">
    <property type="protein sequence ID" value="QUS56528.1"/>
    <property type="molecule type" value="Genomic_DNA"/>
</dbReference>
<dbReference type="Gene3D" id="3.40.50.10860">
    <property type="entry name" value="Leucine Dehydrogenase, chain A, domain 1"/>
    <property type="match status" value="1"/>
</dbReference>
<dbReference type="SUPFAM" id="SSF51735">
    <property type="entry name" value="NAD(P)-binding Rossmann-fold domains"/>
    <property type="match status" value="1"/>
</dbReference>
<dbReference type="InterPro" id="IPR000672">
    <property type="entry name" value="THF_DH/CycHdrlase"/>
</dbReference>
<comment type="catalytic activity">
    <reaction evidence="11">
        <text>(6R)-5,10-methenyltetrahydrofolate + H2O = (6R)-10-formyltetrahydrofolate + H(+)</text>
        <dbReference type="Rhea" id="RHEA:23700"/>
        <dbReference type="ChEBI" id="CHEBI:15377"/>
        <dbReference type="ChEBI" id="CHEBI:15378"/>
        <dbReference type="ChEBI" id="CHEBI:57455"/>
        <dbReference type="ChEBI" id="CHEBI:195366"/>
        <dbReference type="EC" id="3.5.4.9"/>
    </reaction>
</comment>
<comment type="catalytic activity">
    <reaction evidence="11">
        <text>(6R)-5,10-methylene-5,6,7,8-tetrahydrofolate + NADP(+) = (6R)-5,10-methenyltetrahydrofolate + NADPH</text>
        <dbReference type="Rhea" id="RHEA:22812"/>
        <dbReference type="ChEBI" id="CHEBI:15636"/>
        <dbReference type="ChEBI" id="CHEBI:57455"/>
        <dbReference type="ChEBI" id="CHEBI:57783"/>
        <dbReference type="ChEBI" id="CHEBI:58349"/>
        <dbReference type="EC" id="1.5.1.5"/>
    </reaction>
</comment>